<dbReference type="InterPro" id="IPR010645">
    <property type="entry name" value="MFS_4"/>
</dbReference>
<proteinExistence type="predicted"/>
<feature type="transmembrane region" description="Helical" evidence="4">
    <location>
        <begin position="178"/>
        <end position="205"/>
    </location>
</feature>
<feature type="transmembrane region" description="Helical" evidence="4">
    <location>
        <begin position="119"/>
        <end position="138"/>
    </location>
</feature>
<reference evidence="6 7" key="1">
    <citation type="submission" date="2017-01" db="EMBL/GenBank/DDBJ databases">
        <title>Genome Analysis of Deinococcus marmoris KOPRI26562.</title>
        <authorList>
            <person name="Kim J.H."/>
            <person name="Oh H.-M."/>
        </authorList>
    </citation>
    <scope>NUCLEOTIDE SEQUENCE [LARGE SCALE GENOMIC DNA]</scope>
    <source>
        <strain evidence="6 7">KOPRI26562</strain>
    </source>
</reference>
<dbReference type="Pfam" id="PF06779">
    <property type="entry name" value="MFS_4"/>
    <property type="match status" value="1"/>
</dbReference>
<keyword evidence="2 4" id="KW-1133">Transmembrane helix</keyword>
<dbReference type="InterPro" id="IPR020846">
    <property type="entry name" value="MFS_dom"/>
</dbReference>
<feature type="transmembrane region" description="Helical" evidence="4">
    <location>
        <begin position="144"/>
        <end position="166"/>
    </location>
</feature>
<dbReference type="EMBL" id="MSTI01000066">
    <property type="protein sequence ID" value="OLV18552.1"/>
    <property type="molecule type" value="Genomic_DNA"/>
</dbReference>
<sequence length="428" mass="42985">MRREAAVGCYGAGGARAKATPSIAAALSWAVAVPSVSTPASLPELSLSALWPTLGLALGPAVALGLARFAYALMLPAMQGSLGWNYTQAGGLNTASAVGYLLGAATGAGVGRRLGLRHAFLLGMLITALALLASGLTGNYSWMLLWRALAGVGGAVTFVTGGALAAELASRFNARSGGLIVGGYFGGVGLGIMASGAVVPALLAAGVRWEGAWWAVGALALAACAYSWRSTVGMGGRVAGAGGGGVRLNLIPLTPTLISYFLFGAGYVSYMTFVIAFLRGEGLGSGAVAAFWIVLGAAVVASSWVWRDPIARWPTRQSLALILLVLAIGTALPLASAALLPVFVSGILFGGCFLAVIAAITALVRRTLPGAVWASALGAATATFSAGQVLGPIWSGWLSDITGTLNWGLLGSALLLLIGAAVATGQRE</sequence>
<dbReference type="SUPFAM" id="SSF103473">
    <property type="entry name" value="MFS general substrate transporter"/>
    <property type="match status" value="1"/>
</dbReference>
<feature type="transmembrane region" description="Helical" evidence="4">
    <location>
        <begin position="211"/>
        <end position="228"/>
    </location>
</feature>
<dbReference type="InterPro" id="IPR036259">
    <property type="entry name" value="MFS_trans_sf"/>
</dbReference>
<evidence type="ECO:0000256" key="3">
    <source>
        <dbReference type="ARBA" id="ARBA00023136"/>
    </source>
</evidence>
<dbReference type="PROSITE" id="PS50850">
    <property type="entry name" value="MFS"/>
    <property type="match status" value="1"/>
</dbReference>
<feature type="transmembrane region" description="Helical" evidence="4">
    <location>
        <begin position="284"/>
        <end position="306"/>
    </location>
</feature>
<keyword evidence="3 4" id="KW-0472">Membrane</keyword>
<organism evidence="6 7">
    <name type="scientific">Deinococcus marmoris</name>
    <dbReference type="NCBI Taxonomy" id="249408"/>
    <lineage>
        <taxon>Bacteria</taxon>
        <taxon>Thermotogati</taxon>
        <taxon>Deinococcota</taxon>
        <taxon>Deinococci</taxon>
        <taxon>Deinococcales</taxon>
        <taxon>Deinococcaceae</taxon>
        <taxon>Deinococcus</taxon>
    </lineage>
</organism>
<evidence type="ECO:0000256" key="4">
    <source>
        <dbReference type="SAM" id="Phobius"/>
    </source>
</evidence>
<evidence type="ECO:0000313" key="7">
    <source>
        <dbReference type="Proteomes" id="UP000186607"/>
    </source>
</evidence>
<evidence type="ECO:0000256" key="2">
    <source>
        <dbReference type="ARBA" id="ARBA00022989"/>
    </source>
</evidence>
<evidence type="ECO:0000313" key="6">
    <source>
        <dbReference type="EMBL" id="OLV18552.1"/>
    </source>
</evidence>
<keyword evidence="1 4" id="KW-0812">Transmembrane</keyword>
<dbReference type="STRING" id="249408.BOO71_0005797"/>
<feature type="transmembrane region" description="Helical" evidence="4">
    <location>
        <begin position="371"/>
        <end position="395"/>
    </location>
</feature>
<feature type="transmembrane region" description="Helical" evidence="4">
    <location>
        <begin position="407"/>
        <end position="425"/>
    </location>
</feature>
<feature type="transmembrane region" description="Helical" evidence="4">
    <location>
        <begin position="318"/>
        <end position="336"/>
    </location>
</feature>
<feature type="domain" description="Major facilitator superfamily (MFS) profile" evidence="5">
    <location>
        <begin position="53"/>
        <end position="428"/>
    </location>
</feature>
<evidence type="ECO:0000256" key="1">
    <source>
        <dbReference type="ARBA" id="ARBA00022692"/>
    </source>
</evidence>
<dbReference type="PANTHER" id="PTHR23537">
    <property type="match status" value="1"/>
</dbReference>
<dbReference type="AlphaFoldDB" id="A0A1U7P053"/>
<accession>A0A1U7P053</accession>
<dbReference type="GO" id="GO:0005886">
    <property type="term" value="C:plasma membrane"/>
    <property type="evidence" value="ECO:0007669"/>
    <property type="project" value="TreeGrafter"/>
</dbReference>
<dbReference type="PANTHER" id="PTHR23537:SF1">
    <property type="entry name" value="SUGAR TRANSPORTER"/>
    <property type="match status" value="1"/>
</dbReference>
<evidence type="ECO:0000259" key="5">
    <source>
        <dbReference type="PROSITE" id="PS50850"/>
    </source>
</evidence>
<keyword evidence="7" id="KW-1185">Reference proteome</keyword>
<dbReference type="Proteomes" id="UP000186607">
    <property type="component" value="Unassembled WGS sequence"/>
</dbReference>
<comment type="caution">
    <text evidence="6">The sequence shown here is derived from an EMBL/GenBank/DDBJ whole genome shotgun (WGS) entry which is preliminary data.</text>
</comment>
<dbReference type="OrthoDB" id="8747367at2"/>
<dbReference type="GO" id="GO:0022857">
    <property type="term" value="F:transmembrane transporter activity"/>
    <property type="evidence" value="ECO:0007669"/>
    <property type="project" value="InterPro"/>
</dbReference>
<feature type="transmembrane region" description="Helical" evidence="4">
    <location>
        <begin position="49"/>
        <end position="71"/>
    </location>
</feature>
<protein>
    <submittedName>
        <fullName evidence="6">Transporter, MFS superfamily</fullName>
    </submittedName>
</protein>
<feature type="transmembrane region" description="Helical" evidence="4">
    <location>
        <begin position="257"/>
        <end position="278"/>
    </location>
</feature>
<feature type="transmembrane region" description="Helical" evidence="4">
    <location>
        <begin position="342"/>
        <end position="364"/>
    </location>
</feature>
<name>A0A1U7P053_9DEIO</name>
<dbReference type="Gene3D" id="1.20.1250.20">
    <property type="entry name" value="MFS general substrate transporter like domains"/>
    <property type="match status" value="2"/>
</dbReference>
<gene>
    <name evidence="6" type="ORF">BOO71_0005797</name>
</gene>